<feature type="region of interest" description="Disordered" evidence="1">
    <location>
        <begin position="23"/>
        <end position="43"/>
    </location>
</feature>
<dbReference type="EMBL" id="KV417659">
    <property type="protein sequence ID" value="KZP11648.1"/>
    <property type="molecule type" value="Genomic_DNA"/>
</dbReference>
<gene>
    <name evidence="3" type="ORF">FIBSPDRAFT_987389</name>
    <name evidence="2" type="ORF">FIBSPDRAFT_993848</name>
</gene>
<keyword evidence="4" id="KW-1185">Reference proteome</keyword>
<proteinExistence type="predicted"/>
<dbReference type="EMBL" id="KV417706">
    <property type="protein sequence ID" value="KZP09150.1"/>
    <property type="molecule type" value="Genomic_DNA"/>
</dbReference>
<dbReference type="Proteomes" id="UP000076532">
    <property type="component" value="Unassembled WGS sequence"/>
</dbReference>
<protein>
    <submittedName>
        <fullName evidence="2">Uncharacterized protein</fullName>
    </submittedName>
</protein>
<evidence type="ECO:0000313" key="2">
    <source>
        <dbReference type="EMBL" id="KZP09150.1"/>
    </source>
</evidence>
<name>A0A165Y304_9AGAM</name>
<accession>A0A165Y304</accession>
<dbReference type="AlphaFoldDB" id="A0A165Y304"/>
<evidence type="ECO:0000256" key="1">
    <source>
        <dbReference type="SAM" id="MobiDB-lite"/>
    </source>
</evidence>
<organism evidence="2 4">
    <name type="scientific">Athelia psychrophila</name>
    <dbReference type="NCBI Taxonomy" id="1759441"/>
    <lineage>
        <taxon>Eukaryota</taxon>
        <taxon>Fungi</taxon>
        <taxon>Dikarya</taxon>
        <taxon>Basidiomycota</taxon>
        <taxon>Agaricomycotina</taxon>
        <taxon>Agaricomycetes</taxon>
        <taxon>Agaricomycetidae</taxon>
        <taxon>Atheliales</taxon>
        <taxon>Atheliaceae</taxon>
        <taxon>Athelia</taxon>
    </lineage>
</organism>
<evidence type="ECO:0000313" key="4">
    <source>
        <dbReference type="Proteomes" id="UP000076532"/>
    </source>
</evidence>
<reference evidence="2 4" key="1">
    <citation type="journal article" date="2016" name="Mol. Biol. Evol.">
        <title>Comparative Genomics of Early-Diverging Mushroom-Forming Fungi Provides Insights into the Origins of Lignocellulose Decay Capabilities.</title>
        <authorList>
            <person name="Nagy L.G."/>
            <person name="Riley R."/>
            <person name="Tritt A."/>
            <person name="Adam C."/>
            <person name="Daum C."/>
            <person name="Floudas D."/>
            <person name="Sun H."/>
            <person name="Yadav J.S."/>
            <person name="Pangilinan J."/>
            <person name="Larsson K.H."/>
            <person name="Matsuura K."/>
            <person name="Barry K."/>
            <person name="Labutti K."/>
            <person name="Kuo R."/>
            <person name="Ohm R.A."/>
            <person name="Bhattacharya S.S."/>
            <person name="Shirouzu T."/>
            <person name="Yoshinaga Y."/>
            <person name="Martin F.M."/>
            <person name="Grigoriev I.V."/>
            <person name="Hibbett D.S."/>
        </authorList>
    </citation>
    <scope>NUCLEOTIDE SEQUENCE [LARGE SCALE GENOMIC DNA]</scope>
    <source>
        <strain evidence="2 4">CBS 109695</strain>
    </source>
</reference>
<sequence>MGSSPQRDLNSCLCGRGSGRLTHPTWRGARRPDPRHGVGGPALSRLGRVRAKVHMCVGTVLELGSPSAHAADPALQQARLAADFGFGCAAGTGERTAIVWLRAARGKTLSYDKSPCGYGAHCSLRTGGRCLSRRKLLRMGSVLRNCNHIAKLMIRVGPVDMQICGYAGISKRRLQEVYDSGTCRKTRCRTLPGERGFRRVA</sequence>
<evidence type="ECO:0000313" key="3">
    <source>
        <dbReference type="EMBL" id="KZP11648.1"/>
    </source>
</evidence>